<proteinExistence type="predicted"/>
<feature type="non-terminal residue" evidence="1">
    <location>
        <position position="1"/>
    </location>
</feature>
<reference evidence="1" key="1">
    <citation type="submission" date="2015-12" db="EMBL/GenBank/DDBJ databases">
        <title>Gene expression during late stages of embryo sac development: a critical building block for successful pollen-pistil interactions.</title>
        <authorList>
            <person name="Liu Y."/>
            <person name="Joly V."/>
            <person name="Sabar M."/>
            <person name="Matton D.P."/>
        </authorList>
    </citation>
    <scope>NUCLEOTIDE SEQUENCE</scope>
</reference>
<sequence>FAKAFGICFLSRTPIQRIPQTNRDGIDISEDYIIKERQYGGGLSSACKFGKIGRAETRKEKRLLVVKTLTTFI</sequence>
<accession>A0A0V0GQY8</accession>
<dbReference type="EMBL" id="GEDG01033762">
    <property type="protein sequence ID" value="JAP10089.1"/>
    <property type="molecule type" value="Transcribed_RNA"/>
</dbReference>
<evidence type="ECO:0000313" key="1">
    <source>
        <dbReference type="EMBL" id="JAP10089.1"/>
    </source>
</evidence>
<protein>
    <submittedName>
        <fullName evidence="1">Putative ovule protein</fullName>
    </submittedName>
</protein>
<name>A0A0V0GQY8_SOLCH</name>
<dbReference type="AlphaFoldDB" id="A0A0V0GQY8"/>
<organism evidence="1">
    <name type="scientific">Solanum chacoense</name>
    <name type="common">Chaco potato</name>
    <dbReference type="NCBI Taxonomy" id="4108"/>
    <lineage>
        <taxon>Eukaryota</taxon>
        <taxon>Viridiplantae</taxon>
        <taxon>Streptophyta</taxon>
        <taxon>Embryophyta</taxon>
        <taxon>Tracheophyta</taxon>
        <taxon>Spermatophyta</taxon>
        <taxon>Magnoliopsida</taxon>
        <taxon>eudicotyledons</taxon>
        <taxon>Gunneridae</taxon>
        <taxon>Pentapetalae</taxon>
        <taxon>asterids</taxon>
        <taxon>lamiids</taxon>
        <taxon>Solanales</taxon>
        <taxon>Solanaceae</taxon>
        <taxon>Solanoideae</taxon>
        <taxon>Solaneae</taxon>
        <taxon>Solanum</taxon>
    </lineage>
</organism>